<dbReference type="PIRSF" id="PIRSF002854">
    <property type="entry name" value="MetQ"/>
    <property type="match status" value="1"/>
</dbReference>
<evidence type="ECO:0000256" key="2">
    <source>
        <dbReference type="ARBA" id="ARBA00022729"/>
    </source>
</evidence>
<keyword evidence="4" id="KW-0564">Palmitate</keyword>
<accession>A0A0R1WEE0</accession>
<dbReference type="SUPFAM" id="SSF53850">
    <property type="entry name" value="Periplasmic binding protein-like II"/>
    <property type="match status" value="1"/>
</dbReference>
<dbReference type="EMBL" id="AZGE01000003">
    <property type="protein sequence ID" value="KRM16426.1"/>
    <property type="molecule type" value="Genomic_DNA"/>
</dbReference>
<dbReference type="AlphaFoldDB" id="A0A0R1WEE0"/>
<keyword evidence="2" id="KW-0732">Signal</keyword>
<comment type="caution">
    <text evidence="8">The sequence shown here is derived from an EMBL/GenBank/DDBJ whole genome shotgun (WGS) entry which is preliminary data.</text>
</comment>
<dbReference type="PATRIC" id="fig|1423779.3.peg.1157"/>
<dbReference type="PANTHER" id="PTHR30429">
    <property type="entry name" value="D-METHIONINE-BINDING LIPOPROTEIN METQ"/>
    <property type="match status" value="1"/>
</dbReference>
<evidence type="ECO:0000256" key="3">
    <source>
        <dbReference type="ARBA" id="ARBA00023136"/>
    </source>
</evidence>
<evidence type="ECO:0000256" key="4">
    <source>
        <dbReference type="ARBA" id="ARBA00023139"/>
    </source>
</evidence>
<reference evidence="8 9" key="1">
    <citation type="journal article" date="2015" name="Genome Announc.">
        <title>Expanding the biotechnology potential of lactobacilli through comparative genomics of 213 strains and associated genera.</title>
        <authorList>
            <person name="Sun Z."/>
            <person name="Harris H.M."/>
            <person name="McCann A."/>
            <person name="Guo C."/>
            <person name="Argimon S."/>
            <person name="Zhang W."/>
            <person name="Yang X."/>
            <person name="Jeffery I.B."/>
            <person name="Cooney J.C."/>
            <person name="Kagawa T.F."/>
            <person name="Liu W."/>
            <person name="Song Y."/>
            <person name="Salvetti E."/>
            <person name="Wrobel A."/>
            <person name="Rasinkangas P."/>
            <person name="Parkhill J."/>
            <person name="Rea M.C."/>
            <person name="O'Sullivan O."/>
            <person name="Ritari J."/>
            <person name="Douillard F.P."/>
            <person name="Paul Ross R."/>
            <person name="Yang R."/>
            <person name="Briner A.E."/>
            <person name="Felis G.E."/>
            <person name="de Vos W.M."/>
            <person name="Barrangou R."/>
            <person name="Klaenhammer T.R."/>
            <person name="Caufield P.W."/>
            <person name="Cui Y."/>
            <person name="Zhang H."/>
            <person name="O'Toole P.W."/>
        </authorList>
    </citation>
    <scope>NUCLEOTIDE SEQUENCE [LARGE SCALE GENOMIC DNA]</scope>
    <source>
        <strain evidence="8 9">DSM 4864</strain>
    </source>
</reference>
<dbReference type="Proteomes" id="UP000050973">
    <property type="component" value="Unassembled WGS sequence"/>
</dbReference>
<gene>
    <name evidence="8" type="ORF">FC49_GL001123</name>
</gene>
<sequence>MQRKKRRQRRNWIIGIIVVLLVLGGLGRLVYQRHQRAATKTVRLGLVGTDSEPVWDNVRARLKKEHIEIKYVTFNDYVQPDVALKEGKIDLHSCLTRYYFDSYNKSQHAHLTSIGNTVISPLGIYSKKYSGLKDLPDGATIAIPNEPTTLGRGLNLLQSAGLIKVNGNSGIKPSLSDITANPKKLKFKEVDPAETARALTSVDASIINSNYAVAANLQPKKDALYLEPVNKQARPYVNIIAVQAKDKDNPTYKKIVDAYQTEATKQVIQKTYKGSQVAAWPIFGRN</sequence>
<dbReference type="InterPro" id="IPR004872">
    <property type="entry name" value="Lipoprotein_NlpA"/>
</dbReference>
<dbReference type="Pfam" id="PF03180">
    <property type="entry name" value="Lipoprotein_9"/>
    <property type="match status" value="1"/>
</dbReference>
<evidence type="ECO:0000256" key="1">
    <source>
        <dbReference type="ARBA" id="ARBA00004635"/>
    </source>
</evidence>
<dbReference type="GO" id="GO:0016020">
    <property type="term" value="C:membrane"/>
    <property type="evidence" value="ECO:0007669"/>
    <property type="project" value="UniProtKB-SubCell"/>
</dbReference>
<evidence type="ECO:0000256" key="5">
    <source>
        <dbReference type="ARBA" id="ARBA00023288"/>
    </source>
</evidence>
<evidence type="ECO:0000313" key="9">
    <source>
        <dbReference type="Proteomes" id="UP000050973"/>
    </source>
</evidence>
<keyword evidence="7" id="KW-1133">Transmembrane helix</keyword>
<protein>
    <recommendedName>
        <fullName evidence="6">Lipoprotein</fullName>
    </recommendedName>
</protein>
<name>A0A0R1WEE0_9LACO</name>
<feature type="transmembrane region" description="Helical" evidence="7">
    <location>
        <begin position="12"/>
        <end position="31"/>
    </location>
</feature>
<evidence type="ECO:0000313" key="8">
    <source>
        <dbReference type="EMBL" id="KRM16426.1"/>
    </source>
</evidence>
<evidence type="ECO:0000256" key="7">
    <source>
        <dbReference type="SAM" id="Phobius"/>
    </source>
</evidence>
<dbReference type="RefSeq" id="WP_056984029.1">
    <property type="nucleotide sequence ID" value="NZ_AZGE01000003.1"/>
</dbReference>
<comment type="subcellular location">
    <subcellularLocation>
        <location evidence="1">Membrane</location>
        <topology evidence="1">Lipid-anchor</topology>
    </subcellularLocation>
</comment>
<comment type="similarity">
    <text evidence="6">Belongs to the nlpA lipoprotein family.</text>
</comment>
<proteinExistence type="inferred from homology"/>
<dbReference type="PANTHER" id="PTHR30429:SF3">
    <property type="entry name" value="LIPOPROTEIN"/>
    <property type="match status" value="1"/>
</dbReference>
<organism evidence="8 9">
    <name type="scientific">Limosilactobacillus oris DSM 4864</name>
    <dbReference type="NCBI Taxonomy" id="1423779"/>
    <lineage>
        <taxon>Bacteria</taxon>
        <taxon>Bacillati</taxon>
        <taxon>Bacillota</taxon>
        <taxon>Bacilli</taxon>
        <taxon>Lactobacillales</taxon>
        <taxon>Lactobacillaceae</taxon>
        <taxon>Limosilactobacillus</taxon>
    </lineage>
</organism>
<evidence type="ECO:0000256" key="6">
    <source>
        <dbReference type="PIRNR" id="PIRNR002854"/>
    </source>
</evidence>
<dbReference type="Gene3D" id="3.40.190.10">
    <property type="entry name" value="Periplasmic binding protein-like II"/>
    <property type="match status" value="2"/>
</dbReference>
<keyword evidence="7" id="KW-0812">Transmembrane</keyword>
<keyword evidence="5 6" id="KW-0449">Lipoprotein</keyword>
<keyword evidence="3 7" id="KW-0472">Membrane</keyword>